<evidence type="ECO:0000256" key="2">
    <source>
        <dbReference type="SAM" id="MobiDB-lite"/>
    </source>
</evidence>
<keyword evidence="4" id="KW-1185">Reference proteome</keyword>
<dbReference type="AlphaFoldDB" id="A0AA38CQW5"/>
<dbReference type="PANTHER" id="PTHR31096:SF22">
    <property type="entry name" value="ACT DOMAIN-CONTAINING PROTEIN ACR4"/>
    <property type="match status" value="1"/>
</dbReference>
<dbReference type="EMBL" id="JAHRHJ020000009">
    <property type="protein sequence ID" value="KAH9303088.1"/>
    <property type="molecule type" value="Genomic_DNA"/>
</dbReference>
<accession>A0AA38CQW5</accession>
<name>A0AA38CQW5_TAXCH</name>
<dbReference type="Proteomes" id="UP000824469">
    <property type="component" value="Unassembled WGS sequence"/>
</dbReference>
<evidence type="ECO:0000313" key="4">
    <source>
        <dbReference type="Proteomes" id="UP000824469"/>
    </source>
</evidence>
<dbReference type="PANTHER" id="PTHR31096">
    <property type="entry name" value="ACT DOMAIN-CONTAINING PROTEIN ACR4-RELATED"/>
    <property type="match status" value="1"/>
</dbReference>
<comment type="caution">
    <text evidence="3">The sequence shown here is derived from an EMBL/GenBank/DDBJ whole genome shotgun (WGS) entry which is preliminary data.</text>
</comment>
<organism evidence="3 4">
    <name type="scientific">Taxus chinensis</name>
    <name type="common">Chinese yew</name>
    <name type="synonym">Taxus wallichiana var. chinensis</name>
    <dbReference type="NCBI Taxonomy" id="29808"/>
    <lineage>
        <taxon>Eukaryota</taxon>
        <taxon>Viridiplantae</taxon>
        <taxon>Streptophyta</taxon>
        <taxon>Embryophyta</taxon>
        <taxon>Tracheophyta</taxon>
        <taxon>Spermatophyta</taxon>
        <taxon>Pinopsida</taxon>
        <taxon>Pinidae</taxon>
        <taxon>Conifers II</taxon>
        <taxon>Cupressales</taxon>
        <taxon>Taxaceae</taxon>
        <taxon>Taxus</taxon>
    </lineage>
</organism>
<reference evidence="3 4" key="1">
    <citation type="journal article" date="2021" name="Nat. Plants">
        <title>The Taxus genome provides insights into paclitaxel biosynthesis.</title>
        <authorList>
            <person name="Xiong X."/>
            <person name="Gou J."/>
            <person name="Liao Q."/>
            <person name="Li Y."/>
            <person name="Zhou Q."/>
            <person name="Bi G."/>
            <person name="Li C."/>
            <person name="Du R."/>
            <person name="Wang X."/>
            <person name="Sun T."/>
            <person name="Guo L."/>
            <person name="Liang H."/>
            <person name="Lu P."/>
            <person name="Wu Y."/>
            <person name="Zhang Z."/>
            <person name="Ro D.K."/>
            <person name="Shang Y."/>
            <person name="Huang S."/>
            <person name="Yan J."/>
        </authorList>
    </citation>
    <scope>NUCLEOTIDE SEQUENCE [LARGE SCALE GENOMIC DNA]</scope>
    <source>
        <strain evidence="3">Ta-2019</strain>
    </source>
</reference>
<feature type="region of interest" description="Disordered" evidence="2">
    <location>
        <begin position="253"/>
        <end position="273"/>
    </location>
</feature>
<sequence length="273" mass="30020">AAIEHTSIKLTGTYRPRLLSEFFVSLPDLKCNVVGTEVWTHNMMVSSVLYVTDEATSAPKNDPHRILRIKYLFCNVLKGNNDVRIFNFLEQSSHGGSDGLHGYVPSLDHVFVDMVSSHPDVESMLEGAILTSIELRVRPTHPIFGFSGANKRGIPVSRDPTTLVAKIHHVVYKKRKGVLNSVQDEKNVDSLEKLAGSFDWLVEGKDMALSANAASAVFRSFQRHDGSKVARSIPATNSFTCRQGVRVKCTAEPEKEVSAEAPKTMTPAAISSK</sequence>
<evidence type="ECO:0000256" key="1">
    <source>
        <dbReference type="ARBA" id="ARBA00022737"/>
    </source>
</evidence>
<dbReference type="InterPro" id="IPR040217">
    <property type="entry name" value="ACR1-12"/>
</dbReference>
<feature type="non-terminal residue" evidence="3">
    <location>
        <position position="273"/>
    </location>
</feature>
<keyword evidence="1" id="KW-0677">Repeat</keyword>
<evidence type="ECO:0000313" key="3">
    <source>
        <dbReference type="EMBL" id="KAH9303088.1"/>
    </source>
</evidence>
<feature type="non-terminal residue" evidence="3">
    <location>
        <position position="1"/>
    </location>
</feature>
<gene>
    <name evidence="3" type="ORF">KI387_014671</name>
</gene>
<proteinExistence type="predicted"/>
<protein>
    <submittedName>
        <fullName evidence="3">Uncharacterized protein</fullName>
    </submittedName>
</protein>